<dbReference type="SUPFAM" id="SSF52151">
    <property type="entry name" value="FabD/lysophospholipase-like"/>
    <property type="match status" value="1"/>
</dbReference>
<sequence>MNPELRDDHVAIIGVAGRFPGARDVREYWANLVDGVESITRMTDDDLRARGVPESHIGNPDYIKAAAMIEDMEHFDASFFGYTPVEAKIRDPQGRLFLEACHSALEDAGCVTSETDGVVGVFGGGANDLYGEHYVKRNRATIRAAGTMGIDVSNHPDYLTTTVAYRLGLQGPAVNVQTACSTSLVAVHLACQALRLGECDLALAGGVEVELPYGAGHEWVEGSIFAKDGRCRAFDAEAGGTLFGTGVGVVVLKRLGEAIAAGDHIYAVIRGSAVNNDGSAKVGFTAPGVDGQTKLIVEALAAAEVDPATIGYVEAHGTGTLVGDPIEVTSLTRAYRAAGAVDNQYCVISSVKSNIGHLGPAAGAAGLIKACLAFEHGQLPPSVNYETANPNIDFEDSPFFVSTELRPWARGDVPRRAGVSSFGIGGTNAHLVLEEPPAETRVASVERNWHVVPVSARTPAALENATRRLSEHLESRPELPAGDVAWTLQTGRTPHAHRQAVVAADTVAAAAALAGRDGTAVTGSAERCAVTFMFPGQGNQYAGMAHGLYTGHPSVRKDVDECADLLLPLLGLDLRTVLFPAEGDRERAGELLTQTRITQPALFVVEYAVARLLQSWGVAPAAMIGHSVGEYVAACLAGVFGLRDALTLVAKRAELMQSMAPGAMMAVPMPEDLLLPYLPDGAEVAAVNGPQSTVVAGPRATLDELAASLIQQGVRARALHTSHAFHTASMEPILEPFRAAVAAASPAPPRIPFISNVTGTWITDEEATDPGYWAEHLRRTVRFADGIATLAQNAAVALVEVGPGESLTATARQCLRGRAVLAVPTMRHPMKDGDDAQILARTAARLWVNGVDLDWAAMRPAPGRKVSLPEYPYERQRFWVDPDPEWAREEQAAADETRVLPIEESFFATSWSEAALPPGPARVDPDRRWLVLSPGHGPVEALAGALRAGGATVTVALPGDDFEPLGDGRLRLRPGHPADFDRLLEGFDAAAYPTHVVHGWTATAPAADPLDRAHVDAVTDVGFYALTFLGQAIDRRSTEDHVSIVVVTSDMQEAVGGEPVDPAKALMIGPMHGINREMSGVRCRIVDLHLAGPLPEPAVAGQLLAELHAATDDPQVAWRGTKRWRWGHTKLPGLPPVERPAALRDGGTYLITGGLGGIGLTVAEDLARLVGARVALLSRSAFPQRESWPDILGDEGADERRRGQIRRLLAIEQAGGTVAVERCDVTDEDELRAVLASVEDRFGPVDGVFHSAGITAGGMLAVRTREEIDRVLAPKVAGTLAVHRVLAGRDAFLVLFSSIDAVVGNFGLADYCGANNFVDAFARRAGAHGERVLSIGWGVWAEVGMAHEANDAAPVSFRQLERGERSTPAGLPLLDRRITDRGNDIIYAVTLSPDSHWVLRDHQIAGRAVLPGTYCLEAIHEAFADAVGGSTVEIGDVVFFGPIVVPDPRELRVVLHEDGDGYDVTIMTAPAQGTQRWTEHVKARVRAVEAEPAATLDLDAVREACNRLEYDLTGVESAGIVSFGDHWHNVGVVRVGEMREIAALTLKDEFRVECGQYTLHPALLDDAVSNSQYLPIEAEARYLPFAYERVTVLAPLPPRLHSYIRHLDSADGEIITSDVTLVDDDGRELVRIDGYSIRRVDPAAIAGTVRSTVAAGGEAAAGAGDRAGKIWAIRPDFGLDALRRLLGAWPLAHVVVSREELAAGIRRIEGVTSELLEQTLQEAEPGQTVERFVGTPYVEPETEVQRNLAYLGAQALGVDKVGIDDDFFELGGNSLVAVQLGARIRDRFRIELPIGTIFQQPTVRQLAQCVEQSLLAKVESLSDEEAAAMLTLLEGR</sequence>
<evidence type="ECO:0000259" key="9">
    <source>
        <dbReference type="PROSITE" id="PS52019"/>
    </source>
</evidence>
<dbReference type="InterPro" id="IPR014043">
    <property type="entry name" value="Acyl_transferase_dom"/>
</dbReference>
<dbReference type="Gene3D" id="3.40.47.10">
    <property type="match status" value="1"/>
</dbReference>
<dbReference type="PROSITE" id="PS52019">
    <property type="entry name" value="PKS_MFAS_DH"/>
    <property type="match status" value="1"/>
</dbReference>
<dbReference type="InterPro" id="IPR032821">
    <property type="entry name" value="PKS_assoc"/>
</dbReference>
<dbReference type="InterPro" id="IPR016039">
    <property type="entry name" value="Thiolase-like"/>
</dbReference>
<dbReference type="InterPro" id="IPR036291">
    <property type="entry name" value="NAD(P)-bd_dom_sf"/>
</dbReference>
<dbReference type="InterPro" id="IPR006162">
    <property type="entry name" value="Ppantetheine_attach_site"/>
</dbReference>
<dbReference type="SUPFAM" id="SSF51735">
    <property type="entry name" value="NAD(P)-binding Rossmann-fold domains"/>
    <property type="match status" value="2"/>
</dbReference>
<evidence type="ECO:0000259" key="7">
    <source>
        <dbReference type="PROSITE" id="PS50075"/>
    </source>
</evidence>
<evidence type="ECO:0000259" key="8">
    <source>
        <dbReference type="PROSITE" id="PS52004"/>
    </source>
</evidence>
<dbReference type="InterPro" id="IPR049552">
    <property type="entry name" value="PKS_DH_N"/>
</dbReference>
<reference evidence="10 11" key="2">
    <citation type="submission" date="2020-03" db="EMBL/GenBank/DDBJ databases">
        <authorList>
            <person name="Ichikawa N."/>
            <person name="Kimura A."/>
            <person name="Kitahashi Y."/>
            <person name="Uohara A."/>
        </authorList>
    </citation>
    <scope>NUCLEOTIDE SEQUENCE [LARGE SCALE GENOMIC DNA]</scope>
    <source>
        <strain evidence="10 11">NBRC 108638</strain>
    </source>
</reference>
<dbReference type="Pfam" id="PF00550">
    <property type="entry name" value="PP-binding"/>
    <property type="match status" value="1"/>
</dbReference>
<keyword evidence="11" id="KW-1185">Reference proteome</keyword>
<dbReference type="InterPro" id="IPR018201">
    <property type="entry name" value="Ketoacyl_synth_AS"/>
</dbReference>
<feature type="domain" description="PKS/mFAS DH" evidence="9">
    <location>
        <begin position="1371"/>
        <end position="1646"/>
    </location>
</feature>
<dbReference type="InterPro" id="IPR042104">
    <property type="entry name" value="PKS_dehydratase_sf"/>
</dbReference>
<dbReference type="InterPro" id="IPR049551">
    <property type="entry name" value="PKS_DH_C"/>
</dbReference>
<keyword evidence="4" id="KW-0808">Transferase</keyword>
<dbReference type="SMART" id="SM00822">
    <property type="entry name" value="PKS_KR"/>
    <property type="match status" value="1"/>
</dbReference>
<dbReference type="Proteomes" id="UP000482960">
    <property type="component" value="Unassembled WGS sequence"/>
</dbReference>
<dbReference type="Gene3D" id="3.30.70.250">
    <property type="entry name" value="Malonyl-CoA ACP transacylase, ACP-binding"/>
    <property type="match status" value="1"/>
</dbReference>
<protein>
    <submittedName>
        <fullName evidence="10">Uncharacterized protein</fullName>
    </submittedName>
</protein>
<dbReference type="Pfam" id="PF16197">
    <property type="entry name" value="KAsynt_C_assoc"/>
    <property type="match status" value="1"/>
</dbReference>
<evidence type="ECO:0000256" key="6">
    <source>
        <dbReference type="PROSITE-ProRule" id="PRU01363"/>
    </source>
</evidence>
<dbReference type="InterPro" id="IPR036736">
    <property type="entry name" value="ACP-like_sf"/>
</dbReference>
<evidence type="ECO:0000256" key="3">
    <source>
        <dbReference type="ARBA" id="ARBA00022553"/>
    </source>
</evidence>
<gene>
    <name evidence="10" type="ORF">Prum_011340</name>
</gene>
<dbReference type="SUPFAM" id="SSF47336">
    <property type="entry name" value="ACP-like"/>
    <property type="match status" value="1"/>
</dbReference>
<dbReference type="Gene3D" id="3.30.70.3290">
    <property type="match status" value="1"/>
</dbReference>
<dbReference type="PROSITE" id="PS50075">
    <property type="entry name" value="CARRIER"/>
    <property type="match status" value="1"/>
</dbReference>
<dbReference type="SUPFAM" id="SSF53901">
    <property type="entry name" value="Thiolase-like"/>
    <property type="match status" value="1"/>
</dbReference>
<keyword evidence="5" id="KW-0012">Acyltransferase</keyword>
<dbReference type="Gene3D" id="3.40.50.720">
    <property type="entry name" value="NAD(P)-binding Rossmann-like Domain"/>
    <property type="match status" value="1"/>
</dbReference>
<comment type="cofactor">
    <cofactor evidence="1">
        <name>pantetheine 4'-phosphate</name>
        <dbReference type="ChEBI" id="CHEBI:47942"/>
    </cofactor>
</comment>
<dbReference type="InterPro" id="IPR014030">
    <property type="entry name" value="Ketoacyl_synth_N"/>
</dbReference>
<evidence type="ECO:0000256" key="4">
    <source>
        <dbReference type="ARBA" id="ARBA00022679"/>
    </source>
</evidence>
<dbReference type="Pfam" id="PF08659">
    <property type="entry name" value="KR"/>
    <property type="match status" value="1"/>
</dbReference>
<dbReference type="Pfam" id="PF21089">
    <property type="entry name" value="PKS_DH_N"/>
    <property type="match status" value="1"/>
</dbReference>
<evidence type="ECO:0000256" key="2">
    <source>
        <dbReference type="ARBA" id="ARBA00022450"/>
    </source>
</evidence>
<dbReference type="Gene3D" id="3.40.366.10">
    <property type="entry name" value="Malonyl-Coenzyme A Acyl Carrier Protein, domain 2"/>
    <property type="match status" value="1"/>
</dbReference>
<feature type="active site" description="Proton donor; for dehydratase activity" evidence="6">
    <location>
        <position position="1565"/>
    </location>
</feature>
<evidence type="ECO:0000313" key="10">
    <source>
        <dbReference type="EMBL" id="GFJ87492.1"/>
    </source>
</evidence>
<dbReference type="InterPro" id="IPR001227">
    <property type="entry name" value="Ac_transferase_dom_sf"/>
</dbReference>
<dbReference type="Pfam" id="PF21394">
    <property type="entry name" value="Beta-ketacyl_N"/>
    <property type="match status" value="1"/>
</dbReference>
<dbReference type="Pfam" id="PF14765">
    <property type="entry name" value="PS-DH"/>
    <property type="match status" value="1"/>
</dbReference>
<dbReference type="RefSeq" id="WP_173074460.1">
    <property type="nucleotide sequence ID" value="NZ_BAABJB010000042.1"/>
</dbReference>
<dbReference type="SMART" id="SM00827">
    <property type="entry name" value="PKS_AT"/>
    <property type="match status" value="1"/>
</dbReference>
<dbReference type="GO" id="GO:0044550">
    <property type="term" value="P:secondary metabolite biosynthetic process"/>
    <property type="evidence" value="ECO:0007669"/>
    <property type="project" value="UniProtKB-ARBA"/>
</dbReference>
<name>A0A6V8KQN3_9ACTN</name>
<dbReference type="PROSITE" id="PS00606">
    <property type="entry name" value="KS3_1"/>
    <property type="match status" value="1"/>
</dbReference>
<reference evidence="10 11" key="1">
    <citation type="submission" date="2020-03" db="EMBL/GenBank/DDBJ databases">
        <title>Whole genome shotgun sequence of Phytohabitans rumicis NBRC 108638.</title>
        <authorList>
            <person name="Komaki H."/>
            <person name="Tamura T."/>
        </authorList>
    </citation>
    <scope>NUCLEOTIDE SEQUENCE [LARGE SCALE GENOMIC DNA]</scope>
    <source>
        <strain evidence="10 11">NBRC 108638</strain>
    </source>
</reference>
<dbReference type="GO" id="GO:0004315">
    <property type="term" value="F:3-oxoacyl-[acyl-carrier-protein] synthase activity"/>
    <property type="evidence" value="ECO:0007669"/>
    <property type="project" value="InterPro"/>
</dbReference>
<dbReference type="GO" id="GO:0031177">
    <property type="term" value="F:phosphopantetheine binding"/>
    <property type="evidence" value="ECO:0007669"/>
    <property type="project" value="InterPro"/>
</dbReference>
<dbReference type="InterPro" id="IPR016036">
    <property type="entry name" value="Malonyl_transacylase_ACP-bd"/>
</dbReference>
<accession>A0A6V8KQN3</accession>
<dbReference type="SMART" id="SM00825">
    <property type="entry name" value="PKS_KS"/>
    <property type="match status" value="1"/>
</dbReference>
<feature type="domain" description="Ketosynthase family 3 (KS3)" evidence="8">
    <location>
        <begin position="7"/>
        <end position="435"/>
    </location>
</feature>
<feature type="region of interest" description="C-terminal hotdog fold" evidence="6">
    <location>
        <begin position="1506"/>
        <end position="1646"/>
    </location>
</feature>
<dbReference type="PANTHER" id="PTHR43775">
    <property type="entry name" value="FATTY ACID SYNTHASE"/>
    <property type="match status" value="1"/>
</dbReference>
<organism evidence="10 11">
    <name type="scientific">Phytohabitans rumicis</name>
    <dbReference type="NCBI Taxonomy" id="1076125"/>
    <lineage>
        <taxon>Bacteria</taxon>
        <taxon>Bacillati</taxon>
        <taxon>Actinomycetota</taxon>
        <taxon>Actinomycetes</taxon>
        <taxon>Micromonosporales</taxon>
        <taxon>Micromonosporaceae</taxon>
    </lineage>
</organism>
<dbReference type="InterPro" id="IPR049490">
    <property type="entry name" value="C883_1060-like_KR_N"/>
</dbReference>
<dbReference type="InterPro" id="IPR016035">
    <property type="entry name" value="Acyl_Trfase/lysoPLipase"/>
</dbReference>
<feature type="region of interest" description="N-terminal hotdog fold" evidence="6">
    <location>
        <begin position="1371"/>
        <end position="1492"/>
    </location>
</feature>
<dbReference type="InterPro" id="IPR057326">
    <property type="entry name" value="KR_dom"/>
</dbReference>
<evidence type="ECO:0000256" key="1">
    <source>
        <dbReference type="ARBA" id="ARBA00001957"/>
    </source>
</evidence>
<dbReference type="Pfam" id="PF02801">
    <property type="entry name" value="Ketoacyl-synt_C"/>
    <property type="match status" value="1"/>
</dbReference>
<dbReference type="SMART" id="SM00826">
    <property type="entry name" value="PKS_DH"/>
    <property type="match status" value="1"/>
</dbReference>
<dbReference type="Pfam" id="PF00698">
    <property type="entry name" value="Acyl_transf_1"/>
    <property type="match status" value="1"/>
</dbReference>
<dbReference type="InterPro" id="IPR014031">
    <property type="entry name" value="Ketoacyl_synth_C"/>
</dbReference>
<dbReference type="PANTHER" id="PTHR43775:SF51">
    <property type="entry name" value="INACTIVE PHENOLPHTHIOCEROL SYNTHESIS POLYKETIDE SYNTHASE TYPE I PKS1-RELATED"/>
    <property type="match status" value="1"/>
</dbReference>
<dbReference type="CDD" id="cd08953">
    <property type="entry name" value="KR_2_SDR_x"/>
    <property type="match status" value="1"/>
</dbReference>
<comment type="caution">
    <text evidence="10">The sequence shown here is derived from an EMBL/GenBank/DDBJ whole genome shotgun (WGS) entry which is preliminary data.</text>
</comment>
<dbReference type="InterPro" id="IPR020806">
    <property type="entry name" value="PKS_PP-bd"/>
</dbReference>
<dbReference type="InterPro" id="IPR013968">
    <property type="entry name" value="PKS_KR"/>
</dbReference>
<dbReference type="GO" id="GO:0006633">
    <property type="term" value="P:fatty acid biosynthetic process"/>
    <property type="evidence" value="ECO:0007669"/>
    <property type="project" value="InterPro"/>
</dbReference>
<keyword evidence="2" id="KW-0596">Phosphopantetheine</keyword>
<feature type="domain" description="Carrier" evidence="7">
    <location>
        <begin position="1739"/>
        <end position="1814"/>
    </location>
</feature>
<dbReference type="InterPro" id="IPR049900">
    <property type="entry name" value="PKS_mFAS_DH"/>
</dbReference>
<dbReference type="Gene3D" id="1.10.1200.10">
    <property type="entry name" value="ACP-like"/>
    <property type="match status" value="1"/>
</dbReference>
<feature type="active site" description="Proton acceptor; for dehydratase activity" evidence="6">
    <location>
        <position position="1402"/>
    </location>
</feature>
<dbReference type="InterPro" id="IPR020807">
    <property type="entry name" value="PKS_DH"/>
</dbReference>
<dbReference type="EMBL" id="BLPG01000001">
    <property type="protein sequence ID" value="GFJ87492.1"/>
    <property type="molecule type" value="Genomic_DNA"/>
</dbReference>
<dbReference type="SMART" id="SM00823">
    <property type="entry name" value="PKS_PP"/>
    <property type="match status" value="1"/>
</dbReference>
<dbReference type="GO" id="GO:0004312">
    <property type="term" value="F:fatty acid synthase activity"/>
    <property type="evidence" value="ECO:0007669"/>
    <property type="project" value="TreeGrafter"/>
</dbReference>
<dbReference type="InterPro" id="IPR009081">
    <property type="entry name" value="PP-bd_ACP"/>
</dbReference>
<dbReference type="Pfam" id="PF00109">
    <property type="entry name" value="ketoacyl-synt"/>
    <property type="match status" value="1"/>
</dbReference>
<dbReference type="CDD" id="cd00833">
    <property type="entry name" value="PKS"/>
    <property type="match status" value="1"/>
</dbReference>
<evidence type="ECO:0000313" key="11">
    <source>
        <dbReference type="Proteomes" id="UP000482960"/>
    </source>
</evidence>
<dbReference type="Gene3D" id="3.10.129.110">
    <property type="entry name" value="Polyketide synthase dehydratase"/>
    <property type="match status" value="1"/>
</dbReference>
<evidence type="ECO:0000256" key="5">
    <source>
        <dbReference type="ARBA" id="ARBA00023315"/>
    </source>
</evidence>
<dbReference type="PROSITE" id="PS52004">
    <property type="entry name" value="KS3_2"/>
    <property type="match status" value="1"/>
</dbReference>
<dbReference type="InterPro" id="IPR050091">
    <property type="entry name" value="PKS_NRPS_Biosynth_Enz"/>
</dbReference>
<proteinExistence type="predicted"/>
<dbReference type="SUPFAM" id="SSF55048">
    <property type="entry name" value="Probable ACP-binding domain of malonyl-CoA ACP transacylase"/>
    <property type="match status" value="1"/>
</dbReference>
<keyword evidence="3" id="KW-0597">Phosphoprotein</keyword>
<dbReference type="FunFam" id="1.10.1200.10:FF:000016">
    <property type="entry name" value="Non-ribosomal peptide synthase"/>
    <property type="match status" value="1"/>
</dbReference>
<dbReference type="PROSITE" id="PS00012">
    <property type="entry name" value="PHOSPHOPANTETHEINE"/>
    <property type="match status" value="1"/>
</dbReference>
<dbReference type="InterPro" id="IPR020841">
    <property type="entry name" value="PKS_Beta-ketoAc_synthase_dom"/>
</dbReference>